<dbReference type="InterPro" id="IPR011992">
    <property type="entry name" value="EF-hand-dom_pair"/>
</dbReference>
<comment type="caution">
    <text evidence="7">Lacks conserved residue(s) required for the propagation of feature annotation.</text>
</comment>
<dbReference type="CDD" id="cd00104">
    <property type="entry name" value="KAZAL_FS"/>
    <property type="match status" value="1"/>
</dbReference>
<dbReference type="GO" id="GO:0030198">
    <property type="term" value="P:extracellular matrix organization"/>
    <property type="evidence" value="ECO:0007669"/>
    <property type="project" value="TreeGrafter"/>
</dbReference>
<evidence type="ECO:0000256" key="6">
    <source>
        <dbReference type="ARBA" id="ARBA00023180"/>
    </source>
</evidence>
<dbReference type="SMART" id="SM00211">
    <property type="entry name" value="TY"/>
    <property type="match status" value="2"/>
</dbReference>
<dbReference type="PROSITE" id="PS00484">
    <property type="entry name" value="THYROGLOBULIN_1_1"/>
    <property type="match status" value="1"/>
</dbReference>
<dbReference type="EMBL" id="CM014090">
    <property type="protein sequence ID" value="TKS80619.1"/>
    <property type="molecule type" value="Genomic_DNA"/>
</dbReference>
<dbReference type="GO" id="GO:0008201">
    <property type="term" value="F:heparin binding"/>
    <property type="evidence" value="ECO:0007669"/>
    <property type="project" value="TreeGrafter"/>
</dbReference>
<evidence type="ECO:0000256" key="7">
    <source>
        <dbReference type="PROSITE-ProRule" id="PRU00500"/>
    </source>
</evidence>
<dbReference type="Pfam" id="PF00086">
    <property type="entry name" value="Thyroglobulin_1"/>
    <property type="match status" value="2"/>
</dbReference>
<dbReference type="GO" id="GO:0005604">
    <property type="term" value="C:basement membrane"/>
    <property type="evidence" value="ECO:0007669"/>
    <property type="project" value="TreeGrafter"/>
</dbReference>
<evidence type="ECO:0000256" key="1">
    <source>
        <dbReference type="ARBA" id="ARBA00004498"/>
    </source>
</evidence>
<dbReference type="InterPro" id="IPR000716">
    <property type="entry name" value="Thyroglobulin_1"/>
</dbReference>
<keyword evidence="2" id="KW-0964">Secreted</keyword>
<dbReference type="AlphaFoldDB" id="A0A4U5UZG2"/>
<evidence type="ECO:0000256" key="3">
    <source>
        <dbReference type="ARBA" id="ARBA00022729"/>
    </source>
</evidence>
<feature type="compositionally biased region" description="Low complexity" evidence="8">
    <location>
        <begin position="336"/>
        <end position="361"/>
    </location>
</feature>
<dbReference type="GO" id="GO:0005615">
    <property type="term" value="C:extracellular space"/>
    <property type="evidence" value="ECO:0007669"/>
    <property type="project" value="TreeGrafter"/>
</dbReference>
<evidence type="ECO:0000256" key="9">
    <source>
        <dbReference type="SAM" id="SignalP"/>
    </source>
</evidence>
<keyword evidence="3 9" id="KW-0732">Signal</keyword>
<keyword evidence="12" id="KW-1185">Reference proteome</keyword>
<keyword evidence="5 7" id="KW-1015">Disulfide bond</keyword>
<dbReference type="GO" id="GO:0005509">
    <property type="term" value="F:calcium ion binding"/>
    <property type="evidence" value="ECO:0007669"/>
    <property type="project" value="InterPro"/>
</dbReference>
<dbReference type="SUPFAM" id="SSF47473">
    <property type="entry name" value="EF-hand"/>
    <property type="match status" value="1"/>
</dbReference>
<dbReference type="InterPro" id="IPR036058">
    <property type="entry name" value="Kazal_dom_sf"/>
</dbReference>
<dbReference type="InterPro" id="IPR002350">
    <property type="entry name" value="Kazal_dom"/>
</dbReference>
<organism evidence="11 12">
    <name type="scientific">Collichthys lucidus</name>
    <name type="common">Big head croaker</name>
    <name type="synonym">Sciaena lucida</name>
    <dbReference type="NCBI Taxonomy" id="240159"/>
    <lineage>
        <taxon>Eukaryota</taxon>
        <taxon>Metazoa</taxon>
        <taxon>Chordata</taxon>
        <taxon>Craniata</taxon>
        <taxon>Vertebrata</taxon>
        <taxon>Euteleostomi</taxon>
        <taxon>Actinopterygii</taxon>
        <taxon>Neopterygii</taxon>
        <taxon>Teleostei</taxon>
        <taxon>Neoteleostei</taxon>
        <taxon>Acanthomorphata</taxon>
        <taxon>Eupercaria</taxon>
        <taxon>Sciaenidae</taxon>
        <taxon>Collichthys</taxon>
    </lineage>
</organism>
<dbReference type="PROSITE" id="PS51162">
    <property type="entry name" value="THYROGLOBULIN_1_2"/>
    <property type="match status" value="2"/>
</dbReference>
<dbReference type="InterPro" id="IPR051950">
    <property type="entry name" value="Dev_reg/Prot_inhib"/>
</dbReference>
<reference evidence="11 12" key="1">
    <citation type="submission" date="2019-01" db="EMBL/GenBank/DDBJ databases">
        <title>Genome Assembly of Collichthys lucidus.</title>
        <authorList>
            <person name="Cai M."/>
            <person name="Xiao S."/>
        </authorList>
    </citation>
    <scope>NUCLEOTIDE SEQUENCE [LARGE SCALE GENOMIC DNA]</scope>
    <source>
        <strain evidence="11">JT15FE1705JMU</strain>
        <tissue evidence="11">Muscle</tissue>
    </source>
</reference>
<feature type="region of interest" description="Disordered" evidence="8">
    <location>
        <begin position="172"/>
        <end position="198"/>
    </location>
</feature>
<evidence type="ECO:0000313" key="12">
    <source>
        <dbReference type="Proteomes" id="UP000298787"/>
    </source>
</evidence>
<gene>
    <name evidence="11" type="ORF">D9C73_014721</name>
</gene>
<dbReference type="PANTHER" id="PTHR12352:SF13">
    <property type="entry name" value="SPARC-RELATED MODULAR CALCIUM-BINDING PROTEIN 1"/>
    <property type="match status" value="1"/>
</dbReference>
<dbReference type="FunFam" id="4.10.800.10:FF:000004">
    <property type="entry name" value="SPARC-related modular calcium-binding protein 1"/>
    <property type="match status" value="1"/>
</dbReference>
<dbReference type="SUPFAM" id="SSF100895">
    <property type="entry name" value="Kazal-type serine protease inhibitors"/>
    <property type="match status" value="1"/>
</dbReference>
<protein>
    <submittedName>
        <fullName evidence="11">SPARC-related modular calcium-binding protein 1</fullName>
    </submittedName>
</protein>
<evidence type="ECO:0000259" key="10">
    <source>
        <dbReference type="PROSITE" id="PS51162"/>
    </source>
</evidence>
<dbReference type="GO" id="GO:0050840">
    <property type="term" value="F:extracellular matrix binding"/>
    <property type="evidence" value="ECO:0007669"/>
    <property type="project" value="TreeGrafter"/>
</dbReference>
<dbReference type="Gene3D" id="3.30.60.30">
    <property type="match status" value="1"/>
</dbReference>
<dbReference type="Pfam" id="PF10591">
    <property type="entry name" value="SPARC_Ca_bdg"/>
    <property type="match status" value="1"/>
</dbReference>
<dbReference type="PANTHER" id="PTHR12352">
    <property type="entry name" value="SECRETED MODULAR CALCIUM-BINDING PROTEIN"/>
    <property type="match status" value="1"/>
</dbReference>
<keyword evidence="4" id="KW-0677">Repeat</keyword>
<dbReference type="InterPro" id="IPR036857">
    <property type="entry name" value="Thyroglobulin_1_sf"/>
</dbReference>
<dbReference type="Pfam" id="PF07648">
    <property type="entry name" value="Kazal_2"/>
    <property type="match status" value="1"/>
</dbReference>
<feature type="region of interest" description="Disordered" evidence="8">
    <location>
        <begin position="315"/>
        <end position="361"/>
    </location>
</feature>
<dbReference type="CDD" id="cd16234">
    <property type="entry name" value="EFh_SPARC_SMOC"/>
    <property type="match status" value="1"/>
</dbReference>
<proteinExistence type="predicted"/>
<feature type="chain" id="PRO_5020580410" evidence="9">
    <location>
        <begin position="24"/>
        <end position="434"/>
    </location>
</feature>
<name>A0A4U5UZG2_COLLU</name>
<accession>A0A4U5UZG2</accession>
<dbReference type="InterPro" id="IPR019577">
    <property type="entry name" value="SPARC/Testican_Ca-bd-dom"/>
</dbReference>
<dbReference type="SMART" id="SM00280">
    <property type="entry name" value="KAZAL"/>
    <property type="match status" value="1"/>
</dbReference>
<dbReference type="CDD" id="cd00191">
    <property type="entry name" value="TY"/>
    <property type="match status" value="2"/>
</dbReference>
<evidence type="ECO:0000256" key="5">
    <source>
        <dbReference type="ARBA" id="ARBA00023157"/>
    </source>
</evidence>
<feature type="signal peptide" evidence="9">
    <location>
        <begin position="1"/>
        <end position="23"/>
    </location>
</feature>
<dbReference type="Gene3D" id="1.10.238.10">
    <property type="entry name" value="EF-hand"/>
    <property type="match status" value="1"/>
</dbReference>
<feature type="disulfide bond" evidence="7">
    <location>
        <begin position="141"/>
        <end position="161"/>
    </location>
</feature>
<sequence length="434" mass="47574">MMLALTFTCRALLVVLLSESVQTDRTAPFLITENMWPRGCVLDCQRGRHRAVCGSNGRLYKSLCAFQRAQCINTQLRLAPRAHCSDPSQSKCQLARTQALEASTHNSGHVHPAAAVFVPECHPDGHFLPVQCHNQTGYCWCSTADGKPVSGTSVLHVTPNCTDHINKLAQITDADSAPVQDDTGEAGPTPDPRTPAELTAPPFWVTILMNSDPKGIRSVRRPTARQEERFIPECTADGRYSPVQCHAATGYCWCVRVESGRPLPGTSERYHIPDCTGAEEAPADRRYKDKPLPGCPGAQKKQFLQSLVRALQLEAEHAGSLSPSHRPSNTPPPSSSPSTSVNTPTSSSSILDAVSPAAPEAAESSRPELVLRWHFSQLDVDSSGVLSEREARPLRQFLRRRLKPRRCAKKFAQYCDRDGDRGLTLEELRVCLGL</sequence>
<evidence type="ECO:0000256" key="2">
    <source>
        <dbReference type="ARBA" id="ARBA00022525"/>
    </source>
</evidence>
<comment type="subcellular location">
    <subcellularLocation>
        <location evidence="1">Secreted</location>
        <location evidence="1">Extracellular space</location>
        <location evidence="1">Extracellular matrix</location>
    </subcellularLocation>
</comment>
<feature type="domain" description="Thyroglobulin type-1" evidence="10">
    <location>
        <begin position="222"/>
        <end position="275"/>
    </location>
</feature>
<keyword evidence="6" id="KW-0325">Glycoprotein</keyword>
<feature type="disulfide bond" evidence="7">
    <location>
        <begin position="245"/>
        <end position="252"/>
    </location>
</feature>
<feature type="disulfide bond" evidence="7">
    <location>
        <begin position="132"/>
        <end position="139"/>
    </location>
</feature>
<dbReference type="Proteomes" id="UP000298787">
    <property type="component" value="Chromosome 13"/>
</dbReference>
<dbReference type="Gene3D" id="4.10.800.10">
    <property type="entry name" value="Thyroglobulin type-1"/>
    <property type="match status" value="2"/>
</dbReference>
<evidence type="ECO:0000313" key="11">
    <source>
        <dbReference type="EMBL" id="TKS80619.1"/>
    </source>
</evidence>
<dbReference type="SUPFAM" id="SSF57610">
    <property type="entry name" value="Thyroglobulin type-1 domain"/>
    <property type="match status" value="2"/>
</dbReference>
<evidence type="ECO:0000256" key="4">
    <source>
        <dbReference type="ARBA" id="ARBA00022737"/>
    </source>
</evidence>
<feature type="domain" description="Thyroglobulin type-1" evidence="10">
    <location>
        <begin position="89"/>
        <end position="161"/>
    </location>
</feature>
<evidence type="ECO:0000256" key="8">
    <source>
        <dbReference type="SAM" id="MobiDB-lite"/>
    </source>
</evidence>